<proteinExistence type="predicted"/>
<feature type="signal peptide" evidence="1">
    <location>
        <begin position="1"/>
        <end position="24"/>
    </location>
</feature>
<keyword evidence="3" id="KW-1185">Reference proteome</keyword>
<feature type="chain" id="PRO_5025348293" evidence="1">
    <location>
        <begin position="25"/>
        <end position="121"/>
    </location>
</feature>
<evidence type="ECO:0000313" key="2">
    <source>
        <dbReference type="EMBL" id="KAE9393809.1"/>
    </source>
</evidence>
<keyword evidence="1" id="KW-0732">Signal</keyword>
<dbReference type="Proteomes" id="UP000799118">
    <property type="component" value="Unassembled WGS sequence"/>
</dbReference>
<evidence type="ECO:0000256" key="1">
    <source>
        <dbReference type="SAM" id="SignalP"/>
    </source>
</evidence>
<dbReference type="OrthoDB" id="10434148at2759"/>
<dbReference type="AlphaFoldDB" id="A0A6A4H6E4"/>
<gene>
    <name evidence="2" type="ORF">BT96DRAFT_1022835</name>
</gene>
<name>A0A6A4H6E4_9AGAR</name>
<reference evidence="2" key="1">
    <citation type="journal article" date="2019" name="Environ. Microbiol.">
        <title>Fungal ecological strategies reflected in gene transcription - a case study of two litter decomposers.</title>
        <authorList>
            <person name="Barbi F."/>
            <person name="Kohler A."/>
            <person name="Barry K."/>
            <person name="Baskaran P."/>
            <person name="Daum C."/>
            <person name="Fauchery L."/>
            <person name="Ihrmark K."/>
            <person name="Kuo A."/>
            <person name="LaButti K."/>
            <person name="Lipzen A."/>
            <person name="Morin E."/>
            <person name="Grigoriev I.V."/>
            <person name="Henrissat B."/>
            <person name="Lindahl B."/>
            <person name="Martin F."/>
        </authorList>
    </citation>
    <scope>NUCLEOTIDE SEQUENCE</scope>
    <source>
        <strain evidence="2">JB14</strain>
    </source>
</reference>
<organism evidence="2 3">
    <name type="scientific">Gymnopus androsaceus JB14</name>
    <dbReference type="NCBI Taxonomy" id="1447944"/>
    <lineage>
        <taxon>Eukaryota</taxon>
        <taxon>Fungi</taxon>
        <taxon>Dikarya</taxon>
        <taxon>Basidiomycota</taxon>
        <taxon>Agaricomycotina</taxon>
        <taxon>Agaricomycetes</taxon>
        <taxon>Agaricomycetidae</taxon>
        <taxon>Agaricales</taxon>
        <taxon>Marasmiineae</taxon>
        <taxon>Omphalotaceae</taxon>
        <taxon>Gymnopus</taxon>
    </lineage>
</organism>
<dbReference type="EMBL" id="ML769563">
    <property type="protein sequence ID" value="KAE9393809.1"/>
    <property type="molecule type" value="Genomic_DNA"/>
</dbReference>
<protein>
    <submittedName>
        <fullName evidence="2">Uncharacterized protein</fullName>
    </submittedName>
</protein>
<evidence type="ECO:0000313" key="3">
    <source>
        <dbReference type="Proteomes" id="UP000799118"/>
    </source>
</evidence>
<sequence length="121" mass="12308">MHYPTTMTLLVAAILTAMKSSVLATDATLEGFSGSGCTGNAGDTDLCGDGSRCILWENPTRVSAQLTDGTSGGLDNIFVKIWQGAGCTGSNEILQLGPGCQDIPTGAAIQCCQQGLCGSAF</sequence>
<accession>A0A6A4H6E4</accession>